<feature type="non-terminal residue" evidence="2">
    <location>
        <position position="328"/>
    </location>
</feature>
<dbReference type="InParanoid" id="J0CT43"/>
<dbReference type="OMA" id="NACHEEL"/>
<dbReference type="AlphaFoldDB" id="J0CT43"/>
<dbReference type="InterPro" id="IPR018289">
    <property type="entry name" value="MULE_transposase_dom"/>
</dbReference>
<dbReference type="EMBL" id="JH688229">
    <property type="protein sequence ID" value="EJD33441.1"/>
    <property type="molecule type" value="Genomic_DNA"/>
</dbReference>
<sequence>MKRFGCRGGLNISIPDTGTYARVAIYHALAHDAYCNIEVSCDVKAFIAEKRHLTPSAIFLELLKRDPTTELEQWQIAHHWASICQDQWRRSDDQVESARKIIAEHPDAIPIELDGELGVTALAFLVKECAESLNTGVVELAMDSTWKTNKLGFETYGLVGEVNGQAAPLGFLITSLGALAESGAKTRLLRSVMRALRVHCPNVRFTLSDKDASEINACHEELPDSKHQLCYWHAIRYLEQRLAEDTPPAAYDGRVPHGEFAFVDPTWGPSVDNGHVVEAFTADDADPAPAPGPFKPVIEEQETDMKHDWLDYQKPDALRNMEKEQRTL</sequence>
<gene>
    <name evidence="2" type="ORF">AURDEDRAFT_22475</name>
</gene>
<evidence type="ECO:0000259" key="1">
    <source>
        <dbReference type="Pfam" id="PF10551"/>
    </source>
</evidence>
<name>J0CT43_AURST</name>
<dbReference type="Pfam" id="PF10551">
    <property type="entry name" value="MULE"/>
    <property type="match status" value="1"/>
</dbReference>
<evidence type="ECO:0000313" key="2">
    <source>
        <dbReference type="EMBL" id="EJD33441.1"/>
    </source>
</evidence>
<reference evidence="3" key="1">
    <citation type="journal article" date="2012" name="Science">
        <title>The Paleozoic origin of enzymatic lignin decomposition reconstructed from 31 fungal genomes.</title>
        <authorList>
            <person name="Floudas D."/>
            <person name="Binder M."/>
            <person name="Riley R."/>
            <person name="Barry K."/>
            <person name="Blanchette R.A."/>
            <person name="Henrissat B."/>
            <person name="Martinez A.T."/>
            <person name="Otillar R."/>
            <person name="Spatafora J.W."/>
            <person name="Yadav J.S."/>
            <person name="Aerts A."/>
            <person name="Benoit I."/>
            <person name="Boyd A."/>
            <person name="Carlson A."/>
            <person name="Copeland A."/>
            <person name="Coutinho P.M."/>
            <person name="de Vries R.P."/>
            <person name="Ferreira P."/>
            <person name="Findley K."/>
            <person name="Foster B."/>
            <person name="Gaskell J."/>
            <person name="Glotzer D."/>
            <person name="Gorecki P."/>
            <person name="Heitman J."/>
            <person name="Hesse C."/>
            <person name="Hori C."/>
            <person name="Igarashi K."/>
            <person name="Jurgens J.A."/>
            <person name="Kallen N."/>
            <person name="Kersten P."/>
            <person name="Kohler A."/>
            <person name="Kuees U."/>
            <person name="Kumar T.K.A."/>
            <person name="Kuo A."/>
            <person name="LaButti K."/>
            <person name="Larrondo L.F."/>
            <person name="Lindquist E."/>
            <person name="Ling A."/>
            <person name="Lombard V."/>
            <person name="Lucas S."/>
            <person name="Lundell T."/>
            <person name="Martin R."/>
            <person name="McLaughlin D.J."/>
            <person name="Morgenstern I."/>
            <person name="Morin E."/>
            <person name="Murat C."/>
            <person name="Nagy L.G."/>
            <person name="Nolan M."/>
            <person name="Ohm R.A."/>
            <person name="Patyshakuliyeva A."/>
            <person name="Rokas A."/>
            <person name="Ruiz-Duenas F.J."/>
            <person name="Sabat G."/>
            <person name="Salamov A."/>
            <person name="Samejima M."/>
            <person name="Schmutz J."/>
            <person name="Slot J.C."/>
            <person name="St John F."/>
            <person name="Stenlid J."/>
            <person name="Sun H."/>
            <person name="Sun S."/>
            <person name="Syed K."/>
            <person name="Tsang A."/>
            <person name="Wiebenga A."/>
            <person name="Young D."/>
            <person name="Pisabarro A."/>
            <person name="Eastwood D.C."/>
            <person name="Martin F."/>
            <person name="Cullen D."/>
            <person name="Grigoriev I.V."/>
            <person name="Hibbett D.S."/>
        </authorList>
    </citation>
    <scope>NUCLEOTIDE SEQUENCE [LARGE SCALE GENOMIC DNA]</scope>
    <source>
        <strain evidence="3">TFB10046</strain>
    </source>
</reference>
<dbReference type="KEGG" id="adl:AURDEDRAFT_22475"/>
<protein>
    <recommendedName>
        <fullName evidence="1">MULE transposase domain-containing protein</fullName>
    </recommendedName>
</protein>
<dbReference type="Proteomes" id="UP000006514">
    <property type="component" value="Unassembled WGS sequence"/>
</dbReference>
<accession>J0CT43</accession>
<organism evidence="2 3">
    <name type="scientific">Auricularia subglabra (strain TFB-10046 / SS5)</name>
    <name type="common">White-rot fungus</name>
    <name type="synonym">Auricularia delicata (strain TFB10046)</name>
    <dbReference type="NCBI Taxonomy" id="717982"/>
    <lineage>
        <taxon>Eukaryota</taxon>
        <taxon>Fungi</taxon>
        <taxon>Dikarya</taxon>
        <taxon>Basidiomycota</taxon>
        <taxon>Agaricomycotina</taxon>
        <taxon>Agaricomycetes</taxon>
        <taxon>Auriculariales</taxon>
        <taxon>Auriculariaceae</taxon>
        <taxon>Auricularia</taxon>
    </lineage>
</organism>
<proteinExistence type="predicted"/>
<keyword evidence="3" id="KW-1185">Reference proteome</keyword>
<evidence type="ECO:0000313" key="3">
    <source>
        <dbReference type="Proteomes" id="UP000006514"/>
    </source>
</evidence>
<dbReference type="OrthoDB" id="2437251at2759"/>
<feature type="domain" description="MULE transposase" evidence="1">
    <location>
        <begin position="141"/>
        <end position="235"/>
    </location>
</feature>
<dbReference type="eggNOG" id="ENOG502SVNV">
    <property type="taxonomic scope" value="Eukaryota"/>
</dbReference>